<keyword evidence="2" id="KW-0813">Transport</keyword>
<dbReference type="PROSITE" id="PS51257">
    <property type="entry name" value="PROKAR_LIPOPROTEIN"/>
    <property type="match status" value="1"/>
</dbReference>
<dbReference type="SUPFAM" id="SSF53850">
    <property type="entry name" value="Periplasmic binding protein-like II"/>
    <property type="match status" value="1"/>
</dbReference>
<dbReference type="PRINTS" id="PR00909">
    <property type="entry name" value="SPERMDNBNDNG"/>
</dbReference>
<protein>
    <submittedName>
        <fullName evidence="7">Spermidine/putrescine ABC transporter substrate-binding protein</fullName>
    </submittedName>
</protein>
<comment type="subcellular location">
    <subcellularLocation>
        <location evidence="1">Periplasm</location>
    </subcellularLocation>
</comment>
<dbReference type="GO" id="GO:0015846">
    <property type="term" value="P:polyamine transport"/>
    <property type="evidence" value="ECO:0007669"/>
    <property type="project" value="InterPro"/>
</dbReference>
<evidence type="ECO:0000313" key="7">
    <source>
        <dbReference type="EMBL" id="MBC5713559.1"/>
    </source>
</evidence>
<feature type="chain" id="PRO_5039219528" evidence="6">
    <location>
        <begin position="21"/>
        <end position="350"/>
    </location>
</feature>
<accession>A0A923RUT5</accession>
<dbReference type="RefSeq" id="WP_186866469.1">
    <property type="nucleotide sequence ID" value="NZ_JACOPH010000002.1"/>
</dbReference>
<name>A0A923RUT5_9FIRM</name>
<dbReference type="Pfam" id="PF13416">
    <property type="entry name" value="SBP_bac_8"/>
    <property type="match status" value="1"/>
</dbReference>
<dbReference type="PIRSF" id="PIRSF019574">
    <property type="entry name" value="Periplasmic_polyamine_BP"/>
    <property type="match status" value="1"/>
</dbReference>
<dbReference type="CDD" id="cd13590">
    <property type="entry name" value="PBP2_PotD_PotF_like"/>
    <property type="match status" value="1"/>
</dbReference>
<dbReference type="Proteomes" id="UP000606720">
    <property type="component" value="Unassembled WGS sequence"/>
</dbReference>
<dbReference type="GO" id="GO:0042597">
    <property type="term" value="C:periplasmic space"/>
    <property type="evidence" value="ECO:0007669"/>
    <property type="project" value="UniProtKB-SubCell"/>
</dbReference>
<dbReference type="AlphaFoldDB" id="A0A923RUT5"/>
<keyword evidence="4" id="KW-0574">Periplasm</keyword>
<evidence type="ECO:0000256" key="3">
    <source>
        <dbReference type="ARBA" id="ARBA00022729"/>
    </source>
</evidence>
<dbReference type="InterPro" id="IPR006059">
    <property type="entry name" value="SBP"/>
</dbReference>
<feature type="binding site" evidence="5">
    <location>
        <position position="90"/>
    </location>
    <ligand>
        <name>spermidine</name>
        <dbReference type="ChEBI" id="CHEBI:57834"/>
    </ligand>
</feature>
<evidence type="ECO:0000256" key="5">
    <source>
        <dbReference type="PIRSR" id="PIRSR019574-1"/>
    </source>
</evidence>
<dbReference type="PANTHER" id="PTHR30222:SF17">
    <property type="entry name" value="SPERMIDINE_PUTRESCINE-BINDING PERIPLASMIC PROTEIN"/>
    <property type="match status" value="1"/>
</dbReference>
<dbReference type="InterPro" id="IPR001188">
    <property type="entry name" value="Sperm_putr-bd"/>
</dbReference>
<evidence type="ECO:0000256" key="1">
    <source>
        <dbReference type="ARBA" id="ARBA00004418"/>
    </source>
</evidence>
<comment type="caution">
    <text evidence="7">The sequence shown here is derived from an EMBL/GenBank/DDBJ whole genome shotgun (WGS) entry which is preliminary data.</text>
</comment>
<gene>
    <name evidence="7" type="ORF">H8S17_04910</name>
</gene>
<reference evidence="7" key="1">
    <citation type="submission" date="2020-08" db="EMBL/GenBank/DDBJ databases">
        <title>Genome public.</title>
        <authorList>
            <person name="Liu C."/>
            <person name="Sun Q."/>
        </authorList>
    </citation>
    <scope>NUCLEOTIDE SEQUENCE</scope>
    <source>
        <strain evidence="7">BX1005</strain>
    </source>
</reference>
<dbReference type="Gene3D" id="3.40.190.10">
    <property type="entry name" value="Periplasmic binding protein-like II"/>
    <property type="match status" value="2"/>
</dbReference>
<dbReference type="PANTHER" id="PTHR30222">
    <property type="entry name" value="SPERMIDINE/PUTRESCINE-BINDING PERIPLASMIC PROTEIN"/>
    <property type="match status" value="1"/>
</dbReference>
<evidence type="ECO:0000256" key="6">
    <source>
        <dbReference type="SAM" id="SignalP"/>
    </source>
</evidence>
<evidence type="ECO:0000313" key="8">
    <source>
        <dbReference type="Proteomes" id="UP000606720"/>
    </source>
</evidence>
<proteinExistence type="predicted"/>
<feature type="binding site" evidence="5">
    <location>
        <position position="41"/>
    </location>
    <ligand>
        <name>spermidine</name>
        <dbReference type="ChEBI" id="CHEBI:57834"/>
    </ligand>
</feature>
<feature type="signal peptide" evidence="6">
    <location>
        <begin position="1"/>
        <end position="20"/>
    </location>
</feature>
<dbReference type="EMBL" id="JACOPH010000002">
    <property type="protein sequence ID" value="MBC5713559.1"/>
    <property type="molecule type" value="Genomic_DNA"/>
</dbReference>
<evidence type="ECO:0000256" key="2">
    <source>
        <dbReference type="ARBA" id="ARBA00022448"/>
    </source>
</evidence>
<keyword evidence="3 6" id="KW-0732">Signal</keyword>
<organism evidence="7 8">
    <name type="scientific">Roseburia zhanii</name>
    <dbReference type="NCBI Taxonomy" id="2763064"/>
    <lineage>
        <taxon>Bacteria</taxon>
        <taxon>Bacillati</taxon>
        <taxon>Bacillota</taxon>
        <taxon>Clostridia</taxon>
        <taxon>Lachnospirales</taxon>
        <taxon>Lachnospiraceae</taxon>
        <taxon>Roseburia</taxon>
    </lineage>
</organism>
<evidence type="ECO:0000256" key="4">
    <source>
        <dbReference type="ARBA" id="ARBA00022764"/>
    </source>
</evidence>
<dbReference type="GO" id="GO:0019808">
    <property type="term" value="F:polyamine binding"/>
    <property type="evidence" value="ECO:0007669"/>
    <property type="project" value="InterPro"/>
</dbReference>
<keyword evidence="8" id="KW-1185">Reference proteome</keyword>
<sequence>MKKRILSVLLAGCMAAALLAGCGGKSSSAENGELNLFIWTEYVPDAVIEKFEKDYGIKVNVTTFSSNEDMLAKVKSESEGTYDIVQPSDYMVESMAAQGLLEELDQSALTNLDNIGSQYLNADYDPGNVYSVPYQGGVAAIGVNTSKITDDITSYDDLFKSDYKNSLVVLDDYRATIGMVERSMGLSVNETDASKLAEVKDKLLSLKDNIKVYDSDSPKSQLISGECTLAYCWSAEIALAMEDNPDVKIVYPSEGAFKFIDNWAIAKGAKNYDNAMKFINFMCDPEVAGMVMEEFPYLNCNQTAIEANADYASNEAKNVPAEVFEAGERDKVLDNDTIAIYDNMWTELKQ</sequence>